<dbReference type="EMBL" id="HF935596">
    <property type="protein sequence ID" value="CCX31440.1"/>
    <property type="molecule type" value="Genomic_DNA"/>
</dbReference>
<dbReference type="PROSITE" id="PS00108">
    <property type="entry name" value="PROTEIN_KINASE_ST"/>
    <property type="match status" value="1"/>
</dbReference>
<protein>
    <submittedName>
        <fullName evidence="8">Similar to Probable serine/threonine-protein kinase fhkC acc. no. P34101</fullName>
    </submittedName>
</protein>
<comment type="similarity">
    <text evidence="1">Belongs to the protein kinase superfamily. CAMK Ser/Thr protein kinase family. CHEK2 subfamily.</text>
</comment>
<dbReference type="Proteomes" id="UP000018144">
    <property type="component" value="Unassembled WGS sequence"/>
</dbReference>
<keyword evidence="8" id="KW-0418">Kinase</keyword>
<dbReference type="InterPro" id="IPR017441">
    <property type="entry name" value="Protein_kinase_ATP_BS"/>
</dbReference>
<feature type="binding site" evidence="4">
    <location>
        <position position="290"/>
    </location>
    <ligand>
        <name>ATP</name>
        <dbReference type="ChEBI" id="CHEBI:30616"/>
    </ligand>
</feature>
<reference evidence="8 9" key="1">
    <citation type="journal article" date="2013" name="PLoS Genet.">
        <title>The genome and development-dependent transcriptomes of Pyronema confluens: a window into fungal evolution.</title>
        <authorList>
            <person name="Traeger S."/>
            <person name="Altegoer F."/>
            <person name="Freitag M."/>
            <person name="Gabaldon T."/>
            <person name="Kempken F."/>
            <person name="Kumar A."/>
            <person name="Marcet-Houben M."/>
            <person name="Poggeler S."/>
            <person name="Stajich J.E."/>
            <person name="Nowrousian M."/>
        </authorList>
    </citation>
    <scope>NUCLEOTIDE SEQUENCE [LARGE SCALE GENOMIC DNA]</scope>
    <source>
        <strain evidence="9">CBS 100304</strain>
        <tissue evidence="8">Vegetative mycelium</tissue>
    </source>
</reference>
<dbReference type="OMA" id="IGRHVEC"/>
<keyword evidence="2 4" id="KW-0547">Nucleotide-binding</keyword>
<dbReference type="SMART" id="SM00240">
    <property type="entry name" value="FHA"/>
    <property type="match status" value="1"/>
</dbReference>
<dbReference type="PROSITE" id="PS50011">
    <property type="entry name" value="PROTEIN_KINASE_DOM"/>
    <property type="match status" value="1"/>
</dbReference>
<dbReference type="STRING" id="1076935.U4LQ37"/>
<dbReference type="Pfam" id="PF00069">
    <property type="entry name" value="Pkinase"/>
    <property type="match status" value="1"/>
</dbReference>
<dbReference type="SUPFAM" id="SSF56112">
    <property type="entry name" value="Protein kinase-like (PK-like)"/>
    <property type="match status" value="1"/>
</dbReference>
<dbReference type="InterPro" id="IPR011009">
    <property type="entry name" value="Kinase-like_dom_sf"/>
</dbReference>
<dbReference type="CDD" id="cd05117">
    <property type="entry name" value="STKc_CAMK"/>
    <property type="match status" value="1"/>
</dbReference>
<feature type="domain" description="FHA" evidence="6">
    <location>
        <begin position="170"/>
        <end position="222"/>
    </location>
</feature>
<gene>
    <name evidence="8" type="ORF">PCON_10787</name>
</gene>
<dbReference type="InterPro" id="IPR000253">
    <property type="entry name" value="FHA_dom"/>
</dbReference>
<dbReference type="FunFam" id="1.10.510.10:FF:000571">
    <property type="entry name" value="Maternal embryonic leucine zipper kinase"/>
    <property type="match status" value="1"/>
</dbReference>
<dbReference type="eggNOG" id="KOG0615">
    <property type="taxonomic scope" value="Eukaryota"/>
</dbReference>
<feature type="region of interest" description="Disordered" evidence="5">
    <location>
        <begin position="1"/>
        <end position="90"/>
    </location>
</feature>
<evidence type="ECO:0000256" key="3">
    <source>
        <dbReference type="ARBA" id="ARBA00022840"/>
    </source>
</evidence>
<keyword evidence="8" id="KW-0808">Transferase</keyword>
<dbReference type="Gene3D" id="1.10.510.10">
    <property type="entry name" value="Transferase(Phosphotransferase) domain 1"/>
    <property type="match status" value="1"/>
</dbReference>
<dbReference type="InterPro" id="IPR008271">
    <property type="entry name" value="Ser/Thr_kinase_AS"/>
</dbReference>
<dbReference type="Pfam" id="PF00498">
    <property type="entry name" value="FHA"/>
    <property type="match status" value="1"/>
</dbReference>
<dbReference type="AlphaFoldDB" id="U4LQ37"/>
<evidence type="ECO:0000313" key="8">
    <source>
        <dbReference type="EMBL" id="CCX31440.1"/>
    </source>
</evidence>
<feature type="domain" description="Protein kinase" evidence="7">
    <location>
        <begin position="261"/>
        <end position="522"/>
    </location>
</feature>
<evidence type="ECO:0000256" key="5">
    <source>
        <dbReference type="SAM" id="MobiDB-lite"/>
    </source>
</evidence>
<dbReference type="SUPFAM" id="SSF49879">
    <property type="entry name" value="SMAD/FHA domain"/>
    <property type="match status" value="1"/>
</dbReference>
<dbReference type="SMART" id="SM00220">
    <property type="entry name" value="S_TKc"/>
    <property type="match status" value="1"/>
</dbReference>
<evidence type="ECO:0000256" key="4">
    <source>
        <dbReference type="PROSITE-ProRule" id="PRU10141"/>
    </source>
</evidence>
<dbReference type="GO" id="GO:0005524">
    <property type="term" value="F:ATP binding"/>
    <property type="evidence" value="ECO:0007669"/>
    <property type="project" value="UniProtKB-UniRule"/>
</dbReference>
<evidence type="ECO:0000259" key="6">
    <source>
        <dbReference type="PROSITE" id="PS50006"/>
    </source>
</evidence>
<dbReference type="InterPro" id="IPR008984">
    <property type="entry name" value="SMAD_FHA_dom_sf"/>
</dbReference>
<evidence type="ECO:0000313" key="9">
    <source>
        <dbReference type="Proteomes" id="UP000018144"/>
    </source>
</evidence>
<dbReference type="OrthoDB" id="407410at2759"/>
<evidence type="ECO:0000256" key="1">
    <source>
        <dbReference type="ARBA" id="ARBA00005575"/>
    </source>
</evidence>
<dbReference type="PROSITE" id="PS50006">
    <property type="entry name" value="FHA_DOMAIN"/>
    <property type="match status" value="1"/>
</dbReference>
<feature type="region of interest" description="Disordered" evidence="5">
    <location>
        <begin position="132"/>
        <end position="172"/>
    </location>
</feature>
<proteinExistence type="inferred from homology"/>
<organism evidence="8 9">
    <name type="scientific">Pyronema omphalodes (strain CBS 100304)</name>
    <name type="common">Pyronema confluens</name>
    <dbReference type="NCBI Taxonomy" id="1076935"/>
    <lineage>
        <taxon>Eukaryota</taxon>
        <taxon>Fungi</taxon>
        <taxon>Dikarya</taxon>
        <taxon>Ascomycota</taxon>
        <taxon>Pezizomycotina</taxon>
        <taxon>Pezizomycetes</taxon>
        <taxon>Pezizales</taxon>
        <taxon>Pyronemataceae</taxon>
        <taxon>Pyronema</taxon>
    </lineage>
</organism>
<dbReference type="GO" id="GO:0004672">
    <property type="term" value="F:protein kinase activity"/>
    <property type="evidence" value="ECO:0007669"/>
    <property type="project" value="InterPro"/>
</dbReference>
<name>U4LQ37_PYROM</name>
<evidence type="ECO:0000259" key="7">
    <source>
        <dbReference type="PROSITE" id="PS50011"/>
    </source>
</evidence>
<dbReference type="InterPro" id="IPR000719">
    <property type="entry name" value="Prot_kinase_dom"/>
</dbReference>
<sequence length="653" mass="72135">MTPRNDLKRGQPSSPGALKDVTDLKKPRRSERVRGREEKATVSPVTPEVEAVASPVDTTMSPPARPVIHQAPPKATEAMSPPPPQSIPDTQESTQVASQILAYMAEEEYDPTVWGYLYPITDPTAKCIRLDKTPESPQEEVQEKGTKKKGKTGKASKATATEKKKSPHGFLIGRHPECDEQIDAAVISNRHCVIYRELVGGKPKAILEDLSSNGTWVNKIIIGRNRRRELEDGDEVEFAGGHTYHFKYPTKMKVNGFHDDYQKGSSIGNGHFATVYRAIEKKTGDLYAVKIFKRKKTAESTASFETEVSHLMTISHPNLIAMKAHYVEDDGVYLILELLAGGELFNHIIKNQRLSESETRKIMKQLLSGLKYLHDRKIAHRDIKPENILIADADLTVKLADFGLAKIIGEASFTTTLCGTPSYVAPEILKGTDRRYNQAVDIWALGVVFYICLCGFPPFSDELYSAEYPYSLSQQIQQGLYDFPSPYWDSVGDSALSLIEGMLCVDPIKRLTVDQVLEHPWISEKSFDPAESCASLTNAIDNLGLKKRRAQRERTMLAVEPGTINPKAANPSKAKVRITQNENGEFIEEASQEEGGRGMPQEAQVSAFVKMGGKGGDEVLFDSFRTDSGSMEAQDGSMVMVNGKDAVDVGGVN</sequence>
<keyword evidence="9" id="KW-1185">Reference proteome</keyword>
<evidence type="ECO:0000256" key="2">
    <source>
        <dbReference type="ARBA" id="ARBA00022741"/>
    </source>
</evidence>
<dbReference type="PROSITE" id="PS00107">
    <property type="entry name" value="PROTEIN_KINASE_ATP"/>
    <property type="match status" value="1"/>
</dbReference>
<keyword evidence="3 4" id="KW-0067">ATP-binding</keyword>
<dbReference type="PANTHER" id="PTHR24347">
    <property type="entry name" value="SERINE/THREONINE-PROTEIN KINASE"/>
    <property type="match status" value="1"/>
</dbReference>
<dbReference type="Gene3D" id="2.60.200.20">
    <property type="match status" value="1"/>
</dbReference>
<accession>U4LQ37</accession>
<feature type="compositionally biased region" description="Basic and acidic residues" evidence="5">
    <location>
        <begin position="20"/>
        <end position="40"/>
    </location>
</feature>